<dbReference type="AlphaFoldDB" id="A0A133XXK7"/>
<dbReference type="EMBL" id="LSCR01000001">
    <property type="protein sequence ID" value="KXB35671.1"/>
    <property type="molecule type" value="Genomic_DNA"/>
</dbReference>
<keyword evidence="2" id="KW-1185">Reference proteome</keyword>
<dbReference type="Proteomes" id="UP000070675">
    <property type="component" value="Unassembled WGS sequence"/>
</dbReference>
<evidence type="ECO:0000313" key="2">
    <source>
        <dbReference type="Proteomes" id="UP000070675"/>
    </source>
</evidence>
<organism evidence="1 2">
    <name type="scientific">Atopobium deltae</name>
    <dbReference type="NCBI Taxonomy" id="1393034"/>
    <lineage>
        <taxon>Bacteria</taxon>
        <taxon>Bacillati</taxon>
        <taxon>Actinomycetota</taxon>
        <taxon>Coriobacteriia</taxon>
        <taxon>Coriobacteriales</taxon>
        <taxon>Atopobiaceae</taxon>
        <taxon>Atopobium</taxon>
    </lineage>
</organism>
<name>A0A133XXK7_9ACTN</name>
<gene>
    <name evidence="1" type="ORF">HMPREF3192_00076</name>
</gene>
<proteinExistence type="predicted"/>
<protein>
    <submittedName>
        <fullName evidence="1">Uncharacterized protein</fullName>
    </submittedName>
</protein>
<accession>A0A133XXK7</accession>
<reference evidence="2" key="1">
    <citation type="submission" date="2016-01" db="EMBL/GenBank/DDBJ databases">
        <authorList>
            <person name="Mitreva M."/>
            <person name="Pepin K.H."/>
            <person name="Mihindukulasuriya K.A."/>
            <person name="Fulton R."/>
            <person name="Fronick C."/>
            <person name="O'Laughlin M."/>
            <person name="Miner T."/>
            <person name="Herter B."/>
            <person name="Rosa B.A."/>
            <person name="Cordes M."/>
            <person name="Tomlinson C."/>
            <person name="Wollam A."/>
            <person name="Palsikar V.B."/>
            <person name="Mardis E.R."/>
            <person name="Wilson R.K."/>
        </authorList>
    </citation>
    <scope>NUCLEOTIDE SEQUENCE [LARGE SCALE GENOMIC DNA]</scope>
    <source>
        <strain evidence="2">DNF00019</strain>
    </source>
</reference>
<evidence type="ECO:0000313" key="1">
    <source>
        <dbReference type="EMBL" id="KXB35671.1"/>
    </source>
</evidence>
<comment type="caution">
    <text evidence="1">The sequence shown here is derived from an EMBL/GenBank/DDBJ whole genome shotgun (WGS) entry which is preliminary data.</text>
</comment>
<sequence>MQAGVRRDFCALACTLPLPNPYFYLHKFSTTAPLRYSTLANKN</sequence>